<dbReference type="GeneID" id="4318639"/>
<name>Q0CR59_ASPTN</name>
<dbReference type="HOGENOM" id="CLU_005533_5_0_1"/>
<dbReference type="Gene3D" id="3.40.50.150">
    <property type="entry name" value="Vaccinia Virus protein VP39"/>
    <property type="match status" value="1"/>
</dbReference>
<dbReference type="PANTHER" id="PTHR43712">
    <property type="entry name" value="PUTATIVE (AFU_ORTHOLOGUE AFUA_4G14580)-RELATED"/>
    <property type="match status" value="1"/>
</dbReference>
<feature type="region of interest" description="Disordered" evidence="4">
    <location>
        <begin position="1"/>
        <end position="26"/>
    </location>
</feature>
<dbReference type="VEuPathDB" id="FungiDB:ATEG_03825"/>
<evidence type="ECO:0000313" key="7">
    <source>
        <dbReference type="Proteomes" id="UP000007963"/>
    </source>
</evidence>
<dbReference type="OrthoDB" id="1535081at2759"/>
<accession>Q0CR59</accession>
<gene>
    <name evidence="6" type="ORF">ATEG_03825</name>
</gene>
<evidence type="ECO:0000256" key="3">
    <source>
        <dbReference type="ARBA" id="ARBA00022691"/>
    </source>
</evidence>
<feature type="domain" description="O-methyltransferase C-terminal" evidence="5">
    <location>
        <begin position="293"/>
        <end position="434"/>
    </location>
</feature>
<dbReference type="GO" id="GO:0008171">
    <property type="term" value="F:O-methyltransferase activity"/>
    <property type="evidence" value="ECO:0007669"/>
    <property type="project" value="InterPro"/>
</dbReference>
<dbReference type="EMBL" id="CH476598">
    <property type="protein sequence ID" value="EAU35627.1"/>
    <property type="molecule type" value="Genomic_DNA"/>
</dbReference>
<dbReference type="InterPro" id="IPR036390">
    <property type="entry name" value="WH_DNA-bd_sf"/>
</dbReference>
<reference evidence="7" key="1">
    <citation type="submission" date="2005-09" db="EMBL/GenBank/DDBJ databases">
        <title>Annotation of the Aspergillus terreus NIH2624 genome.</title>
        <authorList>
            <person name="Birren B.W."/>
            <person name="Lander E.S."/>
            <person name="Galagan J.E."/>
            <person name="Nusbaum C."/>
            <person name="Devon K."/>
            <person name="Henn M."/>
            <person name="Ma L.-J."/>
            <person name="Jaffe D.B."/>
            <person name="Butler J."/>
            <person name="Alvarez P."/>
            <person name="Gnerre S."/>
            <person name="Grabherr M."/>
            <person name="Kleber M."/>
            <person name="Mauceli E.W."/>
            <person name="Brockman W."/>
            <person name="Rounsley S."/>
            <person name="Young S.K."/>
            <person name="LaButti K."/>
            <person name="Pushparaj V."/>
            <person name="DeCaprio D."/>
            <person name="Crawford M."/>
            <person name="Koehrsen M."/>
            <person name="Engels R."/>
            <person name="Montgomery P."/>
            <person name="Pearson M."/>
            <person name="Howarth C."/>
            <person name="Larson L."/>
            <person name="Luoma S."/>
            <person name="White J."/>
            <person name="Alvarado L."/>
            <person name="Kodira C.D."/>
            <person name="Zeng Q."/>
            <person name="Oleary S."/>
            <person name="Yandava C."/>
            <person name="Denning D.W."/>
            <person name="Nierman W.C."/>
            <person name="Milne T."/>
            <person name="Madden K."/>
        </authorList>
    </citation>
    <scope>NUCLEOTIDE SEQUENCE [LARGE SCALE GENOMIC DNA]</scope>
    <source>
        <strain evidence="7">NIH 2624 / FGSC A1156</strain>
    </source>
</reference>
<proteinExistence type="predicted"/>
<organism evidence="6 7">
    <name type="scientific">Aspergillus terreus (strain NIH 2624 / FGSC A1156)</name>
    <dbReference type="NCBI Taxonomy" id="341663"/>
    <lineage>
        <taxon>Eukaryota</taxon>
        <taxon>Fungi</taxon>
        <taxon>Dikarya</taxon>
        <taxon>Ascomycota</taxon>
        <taxon>Pezizomycotina</taxon>
        <taxon>Eurotiomycetes</taxon>
        <taxon>Eurotiomycetidae</taxon>
        <taxon>Eurotiales</taxon>
        <taxon>Aspergillaceae</taxon>
        <taxon>Aspergillus</taxon>
        <taxon>Aspergillus subgen. Circumdati</taxon>
    </lineage>
</organism>
<dbReference type="Proteomes" id="UP000007963">
    <property type="component" value="Unassembled WGS sequence"/>
</dbReference>
<evidence type="ECO:0000256" key="2">
    <source>
        <dbReference type="ARBA" id="ARBA00022679"/>
    </source>
</evidence>
<dbReference type="AlphaFoldDB" id="Q0CR59"/>
<dbReference type="Gene3D" id="1.10.10.10">
    <property type="entry name" value="Winged helix-like DNA-binding domain superfamily/Winged helix DNA-binding domain"/>
    <property type="match status" value="1"/>
</dbReference>
<dbReference type="SUPFAM" id="SSF46785">
    <property type="entry name" value="Winged helix' DNA-binding domain"/>
    <property type="match status" value="1"/>
</dbReference>
<dbReference type="PROSITE" id="PS51683">
    <property type="entry name" value="SAM_OMT_II"/>
    <property type="match status" value="1"/>
</dbReference>
<dbReference type="InterPro" id="IPR016461">
    <property type="entry name" value="COMT-like"/>
</dbReference>
<dbReference type="eggNOG" id="KOG3178">
    <property type="taxonomic scope" value="Eukaryota"/>
</dbReference>
<feature type="compositionally biased region" description="Polar residues" evidence="4">
    <location>
        <begin position="1"/>
        <end position="13"/>
    </location>
</feature>
<dbReference type="RefSeq" id="XP_001213003.1">
    <property type="nucleotide sequence ID" value="XM_001213003.1"/>
</dbReference>
<keyword evidence="2" id="KW-0808">Transferase</keyword>
<dbReference type="InterPro" id="IPR036388">
    <property type="entry name" value="WH-like_DNA-bd_sf"/>
</dbReference>
<keyword evidence="3" id="KW-0949">S-adenosyl-L-methionine</keyword>
<evidence type="ECO:0000259" key="5">
    <source>
        <dbReference type="Pfam" id="PF00891"/>
    </source>
</evidence>
<dbReference type="GO" id="GO:0032259">
    <property type="term" value="P:methylation"/>
    <property type="evidence" value="ECO:0007669"/>
    <property type="project" value="UniProtKB-KW"/>
</dbReference>
<evidence type="ECO:0000256" key="4">
    <source>
        <dbReference type="SAM" id="MobiDB-lite"/>
    </source>
</evidence>
<dbReference type="OMA" id="KQFNNHM"/>
<dbReference type="PANTHER" id="PTHR43712:SF1">
    <property type="entry name" value="HYPOTHETICAL O-METHYLTRANSFERASE (EUROFUNG)-RELATED"/>
    <property type="match status" value="1"/>
</dbReference>
<evidence type="ECO:0000256" key="1">
    <source>
        <dbReference type="ARBA" id="ARBA00022603"/>
    </source>
</evidence>
<dbReference type="Pfam" id="PF00891">
    <property type="entry name" value="Methyltransf_2"/>
    <property type="match status" value="1"/>
</dbReference>
<dbReference type="InterPro" id="IPR029063">
    <property type="entry name" value="SAM-dependent_MTases_sf"/>
</dbReference>
<keyword evidence="1" id="KW-0489">Methyltransferase</keyword>
<sequence length="455" mass="50426">MVSAESSTGNELSNGDADCDPNGYTVKGAETDVDRIAISPNAPHDVPALIEQIASSGMSVSLEDTQARWKLRDAARSLADALETPRERLIRQCWSQPTEFAAIETGIDLGIFRLLAESTQPVSASQLACSSNTDPIMLCKSRDYSHMSHSFLIVANLTARILKHLGATGVITETGPDEYRGTNFSHTLSAEKYADGYPVIARWFYPAIFALPEFLKKTDYRNPTDPGNSAFHLGHKTEKHVFQCAQEDALFAKQFGNHMGVYRQGRPSWMDQGFYPVMERLVEGAGIEDQDVLLVDMGGSIGHDLSEFRRKWPDAPGRLVLQDLPQVIQGAKGLHSSIEPMAHDFFREQPIKGARAYYLHSILHDWPDEMCQKILSNLVPALRPGYSKVLINENLIPPTGAQHETTSLDCIMMAIASTERTESQWARLIESAGLKIVKIWTVHKGVESLIECEMA</sequence>
<dbReference type="SUPFAM" id="SSF53335">
    <property type="entry name" value="S-adenosyl-L-methionine-dependent methyltransferases"/>
    <property type="match status" value="1"/>
</dbReference>
<evidence type="ECO:0000313" key="6">
    <source>
        <dbReference type="EMBL" id="EAU35627.1"/>
    </source>
</evidence>
<dbReference type="GO" id="GO:0044550">
    <property type="term" value="P:secondary metabolite biosynthetic process"/>
    <property type="evidence" value="ECO:0007669"/>
    <property type="project" value="UniProtKB-ARBA"/>
</dbReference>
<dbReference type="InterPro" id="IPR001077">
    <property type="entry name" value="COMT_C"/>
</dbReference>
<protein>
    <recommendedName>
        <fullName evidence="5">O-methyltransferase C-terminal domain-containing protein</fullName>
    </recommendedName>
</protein>